<dbReference type="Proteomes" id="UP000094444">
    <property type="component" value="Unassembled WGS sequence"/>
</dbReference>
<dbReference type="InterPro" id="IPR048400">
    <property type="entry name" value="SLS1_N"/>
</dbReference>
<feature type="region of interest" description="Disordered" evidence="1">
    <location>
        <begin position="1053"/>
        <end position="1081"/>
    </location>
</feature>
<feature type="region of interest" description="Disordered" evidence="1">
    <location>
        <begin position="176"/>
        <end position="205"/>
    </location>
</feature>
<feature type="region of interest" description="Disordered" evidence="1">
    <location>
        <begin position="298"/>
        <end position="331"/>
    </location>
</feature>
<feature type="compositionally biased region" description="Basic and acidic residues" evidence="1">
    <location>
        <begin position="58"/>
        <end position="77"/>
    </location>
</feature>
<dbReference type="EMBL" id="MAVT02000195">
    <property type="protein sequence ID" value="POS78322.1"/>
    <property type="molecule type" value="Genomic_DNA"/>
</dbReference>
<protein>
    <submittedName>
        <fullName evidence="6">Uncharacterized protein</fullName>
    </submittedName>
</protein>
<evidence type="ECO:0000313" key="7">
    <source>
        <dbReference type="Proteomes" id="UP000094444"/>
    </source>
</evidence>
<dbReference type="InterPro" id="IPR032741">
    <property type="entry name" value="Sls1_KH-1"/>
</dbReference>
<comment type="caution">
    <text evidence="6">The sequence shown here is derived from an EMBL/GenBank/DDBJ whole genome shotgun (WGS) entry which is preliminary data.</text>
</comment>
<dbReference type="Pfam" id="PF20778">
    <property type="entry name" value="SLS1_C"/>
    <property type="match status" value="1"/>
</dbReference>
<feature type="compositionally biased region" description="Basic and acidic residues" evidence="1">
    <location>
        <begin position="298"/>
        <end position="310"/>
    </location>
</feature>
<dbReference type="STRING" id="158607.A0A2P5I721"/>
<keyword evidence="7" id="KW-1185">Reference proteome</keyword>
<feature type="domain" description="SLS1 first KH" evidence="2">
    <location>
        <begin position="590"/>
        <end position="657"/>
    </location>
</feature>
<dbReference type="InterPro" id="IPR048401">
    <property type="entry name" value="SLS1_C"/>
</dbReference>
<evidence type="ECO:0000256" key="1">
    <source>
        <dbReference type="SAM" id="MobiDB-lite"/>
    </source>
</evidence>
<organism evidence="6 7">
    <name type="scientific">Diaporthe helianthi</name>
    <dbReference type="NCBI Taxonomy" id="158607"/>
    <lineage>
        <taxon>Eukaryota</taxon>
        <taxon>Fungi</taxon>
        <taxon>Dikarya</taxon>
        <taxon>Ascomycota</taxon>
        <taxon>Pezizomycotina</taxon>
        <taxon>Sordariomycetes</taxon>
        <taxon>Sordariomycetidae</taxon>
        <taxon>Diaporthales</taxon>
        <taxon>Diaporthaceae</taxon>
        <taxon>Diaporthe</taxon>
    </lineage>
</organism>
<feature type="compositionally biased region" description="Polar residues" evidence="1">
    <location>
        <begin position="1070"/>
        <end position="1081"/>
    </location>
</feature>
<dbReference type="AlphaFoldDB" id="A0A2P5I721"/>
<feature type="region of interest" description="Disordered" evidence="1">
    <location>
        <begin position="823"/>
        <end position="854"/>
    </location>
</feature>
<dbReference type="Pfam" id="PF20777">
    <property type="entry name" value="KH_SLS1_2"/>
    <property type="match status" value="1"/>
</dbReference>
<dbReference type="OrthoDB" id="5392646at2759"/>
<sequence length="1183" mass="132863">MFSPSALGSSICLRCQTRAVTGRAPPLLAAAAVRGRRRLYASDATNPRPEDVPPAFEIGEHGHETEQRPEEPQRSQPDEPSPSMILEQPLTNPPQDSPRNAVGLPDRSTTDGNNLDGIGRHTRRDENSRADLDLTENALTSEPEPEHRTQDRTDAWKTKQIDDLLVGLPQLDSDSTTASALADRTSPPFRKTFSSPARRDEHTSQGHVLLKPPRALKCSKCGGIFGTKKLLHRHLARTSCSGRAKSQELAGKEGGQNVEDILTRAAAGFSRSQSIARAKFATADDWDLPRREDVRLQVTPADREPSKPTREGAAAGVEDNTQTEPEMRDEKADTMGNSAIIQEGLVKGRDMGHDERSKEGSPVVLIRRLGKVDHSTRIRKKQHRRGDVMLVEDASELGIESLGRPAEVIVLREGRQRERTRPVAAISEELTDDSLKIEDWLEQQEILSPDEVMKNIHGLKPERRIVSAREYKSLFNTLFDGFTISQLGKYVVWHREQPILETIKDEVFGEDNAISEEPAIPAGMPPKHRDYAWMTDEAHWTPHVDGAVEEAHYPLAGYIMKSMPPKQRLVVQLLRECWDISIQELLDGNGRIDIRLRDMEFKLLTLGAQSWLRHLSRRFLEDGQQIEVRRSKNLIRITAPKTVAETCINRLDDTLQKTKTRPLDLDHIPVRHLDAATLEELGRITNSVVHFGPGRKTINVTWIDLWDQEAQSTFENPADKVFRLILTASPPARTWNNVSVYPDVEGNGKLVQGHNINEKLPWTDRRSEWARICLPLTSKQQRAAKACPLTTDVLRFRVQPTEEDLALPYSTYQRKVDRFDERVSPLGLPRTKEEESEDQIPAQEPETTDATPSGWRPFKITTSAAFGHVLQLSAPKLAENIARPHMSATLANWPRTFAPLIPHVAEMTLPAWSPYDDGIYKGRALTILMRFAPFSEDAKSSIYTERAPPLELRLTGDDLEIKGVHSLRAINRTSISDILLPEEHVDIRTTQQEYAELSPDNINSTGPMEPLYEFLNKSRFDLRNGKLKTPPRLHNLGLPRWLLAPPLDIAATEPTSKADAKRKKKAAATQPPQNLSHTPEGNQIRNVSYVFAGLEFRYAAETTYEGWKLVYTSIEAGAGGGRRAELSLEAVPGYDKDLRRTKEAINPTFFLRSIYQLATGQRGHLVPRAGGEEQVRTSISWVR</sequence>
<evidence type="ECO:0000259" key="4">
    <source>
        <dbReference type="Pfam" id="PF20777"/>
    </source>
</evidence>
<dbReference type="Pfam" id="PF14611">
    <property type="entry name" value="KH_SLS1_1"/>
    <property type="match status" value="1"/>
</dbReference>
<evidence type="ECO:0000313" key="6">
    <source>
        <dbReference type="EMBL" id="POS78322.1"/>
    </source>
</evidence>
<dbReference type="InParanoid" id="A0A2P5I721"/>
<accession>A0A2P5I721</accession>
<feature type="domain" description="SLS1 N-terminal" evidence="3">
    <location>
        <begin position="447"/>
        <end position="583"/>
    </location>
</feature>
<name>A0A2P5I721_DIAHE</name>
<evidence type="ECO:0000259" key="3">
    <source>
        <dbReference type="Pfam" id="PF20776"/>
    </source>
</evidence>
<evidence type="ECO:0000259" key="2">
    <source>
        <dbReference type="Pfam" id="PF14611"/>
    </source>
</evidence>
<feature type="compositionally biased region" description="Basic and acidic residues" evidence="1">
    <location>
        <begin position="144"/>
        <end position="155"/>
    </location>
</feature>
<feature type="compositionally biased region" description="Basic and acidic residues" evidence="1">
    <location>
        <begin position="123"/>
        <end position="132"/>
    </location>
</feature>
<proteinExistence type="predicted"/>
<feature type="region of interest" description="Disordered" evidence="1">
    <location>
        <begin position="40"/>
        <end position="155"/>
    </location>
</feature>
<gene>
    <name evidence="6" type="ORF">DHEL01_v203283</name>
</gene>
<dbReference type="InterPro" id="IPR048748">
    <property type="entry name" value="SLS1_KH2"/>
</dbReference>
<feature type="domain" description="SLS1 second KH" evidence="4">
    <location>
        <begin position="663"/>
        <end position="728"/>
    </location>
</feature>
<feature type="domain" description="SLS1 C-terminal" evidence="5">
    <location>
        <begin position="758"/>
        <end position="1138"/>
    </location>
</feature>
<reference evidence="6" key="1">
    <citation type="submission" date="2017-09" db="EMBL/GenBank/DDBJ databases">
        <title>Polyketide synthases of a Diaporthe helianthi virulent isolate.</title>
        <authorList>
            <person name="Baroncelli R."/>
        </authorList>
    </citation>
    <scope>NUCLEOTIDE SEQUENCE [LARGE SCALE GENOMIC DNA]</scope>
    <source>
        <strain evidence="6">7/96</strain>
    </source>
</reference>
<dbReference type="GO" id="GO:0005743">
    <property type="term" value="C:mitochondrial inner membrane"/>
    <property type="evidence" value="ECO:0007669"/>
    <property type="project" value="InterPro"/>
</dbReference>
<evidence type="ECO:0000259" key="5">
    <source>
        <dbReference type="Pfam" id="PF20778"/>
    </source>
</evidence>
<dbReference type="Pfam" id="PF20776">
    <property type="entry name" value="SLS1_N"/>
    <property type="match status" value="1"/>
</dbReference>